<evidence type="ECO:0000313" key="12">
    <source>
        <dbReference type="Proteomes" id="UP000287502"/>
    </source>
</evidence>
<sequence length="260" mass="28620">MFEFLYQTDLLLTFIMVFFRISGIIFSAPMFSSQLIPDNVKVVTSLVLAVVVFPNVQSIGLSDVHPLLLVLLIAKEVLLGIATGMMAQLLFVGVQIGGELAGFQMGFSMVNSFDPSMNMQLSIIAQLKNIAMILFFIALGGHLMVIGAMSESFRAVPLGIFTFKAEGFLYIAKMLSASFLTALKIVAPIFVVMLCTHVIMGIMGRLVPQLNLMIVGFPLQIAVGLSVLSISLRYFFIVFEKLLHEYFMRVATLFHIFGGN</sequence>
<dbReference type="PANTHER" id="PTHR30065:SF1">
    <property type="entry name" value="SURFACE PRESENTATION OF ANTIGENS PROTEIN SPAR"/>
    <property type="match status" value="1"/>
</dbReference>
<evidence type="ECO:0000256" key="2">
    <source>
        <dbReference type="ARBA" id="ARBA00009772"/>
    </source>
</evidence>
<dbReference type="InterPro" id="IPR002010">
    <property type="entry name" value="T3SS_IM_R"/>
</dbReference>
<keyword evidence="5 10" id="KW-0812">Transmembrane</keyword>
<feature type="transmembrane region" description="Helical" evidence="10">
    <location>
        <begin position="219"/>
        <end position="239"/>
    </location>
</feature>
<dbReference type="PRINTS" id="PR00953">
    <property type="entry name" value="TYPE3IMRPROT"/>
</dbReference>
<evidence type="ECO:0000256" key="10">
    <source>
        <dbReference type="RuleBase" id="RU362071"/>
    </source>
</evidence>
<feature type="transmembrane region" description="Helical" evidence="10">
    <location>
        <begin position="12"/>
        <end position="31"/>
    </location>
</feature>
<evidence type="ECO:0000256" key="1">
    <source>
        <dbReference type="ARBA" id="ARBA00002578"/>
    </source>
</evidence>
<comment type="function">
    <text evidence="1 10">Role in flagellar biosynthesis.</text>
</comment>
<feature type="transmembrane region" description="Helical" evidence="10">
    <location>
        <begin position="67"/>
        <end position="92"/>
    </location>
</feature>
<keyword evidence="8 10" id="KW-0975">Bacterial flagellum</keyword>
<keyword evidence="11" id="KW-0966">Cell projection</keyword>
<dbReference type="NCBIfam" id="TIGR01400">
    <property type="entry name" value="fliR"/>
    <property type="match status" value="1"/>
</dbReference>
<keyword evidence="6 10" id="KW-1133">Transmembrane helix</keyword>
<gene>
    <name evidence="11" type="primary">fliR</name>
    <name evidence="11" type="ORF">EP073_13355</name>
</gene>
<dbReference type="AlphaFoldDB" id="A0A3R5X4N8"/>
<organism evidence="11 12">
    <name type="scientific">Geovibrio thiophilus</name>
    <dbReference type="NCBI Taxonomy" id="139438"/>
    <lineage>
        <taxon>Bacteria</taxon>
        <taxon>Pseudomonadati</taxon>
        <taxon>Deferribacterota</taxon>
        <taxon>Deferribacteres</taxon>
        <taxon>Deferribacterales</taxon>
        <taxon>Geovibrionaceae</taxon>
        <taxon>Geovibrio</taxon>
    </lineage>
</organism>
<keyword evidence="11" id="KW-0969">Cilium</keyword>
<evidence type="ECO:0000256" key="8">
    <source>
        <dbReference type="ARBA" id="ARBA00023143"/>
    </source>
</evidence>
<keyword evidence="7 10" id="KW-0472">Membrane</keyword>
<reference evidence="11 12" key="1">
    <citation type="submission" date="2019-01" db="EMBL/GenBank/DDBJ databases">
        <title>Geovibrio thiophilus DSM 11263, complete genome.</title>
        <authorList>
            <person name="Spring S."/>
            <person name="Bunk B."/>
            <person name="Sproer C."/>
        </authorList>
    </citation>
    <scope>NUCLEOTIDE SEQUENCE [LARGE SCALE GENOMIC DNA]</scope>
    <source>
        <strain evidence="11 12">DSM 11263</strain>
    </source>
</reference>
<dbReference type="OrthoDB" id="9807748at2"/>
<evidence type="ECO:0000256" key="3">
    <source>
        <dbReference type="ARBA" id="ARBA00021717"/>
    </source>
</evidence>
<feature type="transmembrane region" description="Helical" evidence="10">
    <location>
        <begin position="185"/>
        <end position="207"/>
    </location>
</feature>
<evidence type="ECO:0000256" key="4">
    <source>
        <dbReference type="ARBA" id="ARBA00022475"/>
    </source>
</evidence>
<evidence type="ECO:0000256" key="7">
    <source>
        <dbReference type="ARBA" id="ARBA00023136"/>
    </source>
</evidence>
<dbReference type="Pfam" id="PF01311">
    <property type="entry name" value="Bac_export_1"/>
    <property type="match status" value="1"/>
</dbReference>
<keyword evidence="12" id="KW-1185">Reference proteome</keyword>
<dbReference type="RefSeq" id="WP_128467659.1">
    <property type="nucleotide sequence ID" value="NZ_CP035108.1"/>
</dbReference>
<evidence type="ECO:0000256" key="5">
    <source>
        <dbReference type="ARBA" id="ARBA00022692"/>
    </source>
</evidence>
<dbReference type="EMBL" id="CP035108">
    <property type="protein sequence ID" value="QAR34354.1"/>
    <property type="molecule type" value="Genomic_DNA"/>
</dbReference>
<keyword evidence="4 10" id="KW-1003">Cell membrane</keyword>
<evidence type="ECO:0000256" key="6">
    <source>
        <dbReference type="ARBA" id="ARBA00022989"/>
    </source>
</evidence>
<feature type="transmembrane region" description="Helical" evidence="10">
    <location>
        <begin position="43"/>
        <end position="61"/>
    </location>
</feature>
<dbReference type="InterPro" id="IPR006303">
    <property type="entry name" value="FliR"/>
</dbReference>
<dbReference type="PANTHER" id="PTHR30065">
    <property type="entry name" value="FLAGELLAR BIOSYNTHETIC PROTEIN FLIR"/>
    <property type="match status" value="1"/>
</dbReference>
<dbReference type="GO" id="GO:0044780">
    <property type="term" value="P:bacterial-type flagellum assembly"/>
    <property type="evidence" value="ECO:0007669"/>
    <property type="project" value="UniProtKB-UniRule"/>
</dbReference>
<feature type="transmembrane region" description="Helical" evidence="10">
    <location>
        <begin position="155"/>
        <end position="173"/>
    </location>
</feature>
<keyword evidence="11" id="KW-0282">Flagellum</keyword>
<evidence type="ECO:0000256" key="9">
    <source>
        <dbReference type="NCBIfam" id="TIGR01400"/>
    </source>
</evidence>
<comment type="similarity">
    <text evidence="2 10">Belongs to the FliR/MopE/SpaR family.</text>
</comment>
<protein>
    <recommendedName>
        <fullName evidence="3 9">Flagellar biosynthetic protein FliR</fullName>
    </recommendedName>
</protein>
<dbReference type="Proteomes" id="UP000287502">
    <property type="component" value="Chromosome"/>
</dbReference>
<dbReference type="GO" id="GO:0006605">
    <property type="term" value="P:protein targeting"/>
    <property type="evidence" value="ECO:0007669"/>
    <property type="project" value="UniProtKB-UniRule"/>
</dbReference>
<dbReference type="GO" id="GO:0009425">
    <property type="term" value="C:bacterial-type flagellum basal body"/>
    <property type="evidence" value="ECO:0007669"/>
    <property type="project" value="UniProtKB-SubCell"/>
</dbReference>
<name>A0A3R5X4N8_9BACT</name>
<feature type="transmembrane region" description="Helical" evidence="10">
    <location>
        <begin position="129"/>
        <end position="149"/>
    </location>
</feature>
<dbReference type="KEGG" id="gtl:EP073_13355"/>
<accession>A0A3R5X4N8</accession>
<dbReference type="GO" id="GO:0005886">
    <property type="term" value="C:plasma membrane"/>
    <property type="evidence" value="ECO:0007669"/>
    <property type="project" value="UniProtKB-SubCell"/>
</dbReference>
<proteinExistence type="inferred from homology"/>
<evidence type="ECO:0000313" key="11">
    <source>
        <dbReference type="EMBL" id="QAR34354.1"/>
    </source>
</evidence>
<comment type="subcellular location">
    <subcellularLocation>
        <location evidence="10">Cell membrane</location>
        <topology evidence="10">Multi-pass membrane protein</topology>
    </subcellularLocation>
    <subcellularLocation>
        <location evidence="10">Bacterial flagellum basal body</location>
    </subcellularLocation>
</comment>